<protein>
    <submittedName>
        <fullName evidence="1">Uncharacterized protein</fullName>
    </submittedName>
</protein>
<dbReference type="RefSeq" id="WP_039625755.1">
    <property type="nucleotide sequence ID" value="NZ_CP007775.1"/>
</dbReference>
<dbReference type="HOGENOM" id="CLU_2804352_0_0_7"/>
<organism evidence="1 2">
    <name type="scientific">Campylobacter lari NCTC 11845</name>
    <dbReference type="NCBI Taxonomy" id="1388749"/>
    <lineage>
        <taxon>Bacteria</taxon>
        <taxon>Pseudomonadati</taxon>
        <taxon>Campylobacterota</taxon>
        <taxon>Epsilonproteobacteria</taxon>
        <taxon>Campylobacterales</taxon>
        <taxon>Campylobacteraceae</taxon>
        <taxon>Campylobacter</taxon>
    </lineage>
</organism>
<name>A0A0A8HXL3_CAMLA</name>
<evidence type="ECO:0000313" key="2">
    <source>
        <dbReference type="Proteomes" id="UP000031130"/>
    </source>
</evidence>
<evidence type="ECO:0000313" key="1">
    <source>
        <dbReference type="EMBL" id="AJD01520.1"/>
    </source>
</evidence>
<proteinExistence type="predicted"/>
<dbReference type="Proteomes" id="UP000031130">
    <property type="component" value="Chromosome"/>
</dbReference>
<dbReference type="OrthoDB" id="5358011at2"/>
<accession>A0A0A8HXL3</accession>
<dbReference type="AlphaFoldDB" id="A0A0A8HXL3"/>
<dbReference type="KEGG" id="cln:UPTC3659_0668"/>
<dbReference type="EMBL" id="CP007775">
    <property type="protein sequence ID" value="AJD01520.1"/>
    <property type="molecule type" value="Genomic_DNA"/>
</dbReference>
<reference evidence="1 2" key="1">
    <citation type="journal article" date="2014" name="Genome Biol. Evol.">
        <title>Comparative Genomics of the Campylobacter lari Group.</title>
        <authorList>
            <person name="Miller W.G."/>
            <person name="Yee E."/>
            <person name="Chapman M.H."/>
            <person name="Smith T.P."/>
            <person name="Bono J.L."/>
            <person name="Huynh S."/>
            <person name="Parker C.T."/>
            <person name="Vandamme P."/>
            <person name="Luong K."/>
            <person name="Korlach J."/>
        </authorList>
    </citation>
    <scope>NUCLEOTIDE SEQUENCE [LARGE SCALE GENOMIC DNA]</scope>
    <source>
        <strain evidence="2">RM3659</strain>
    </source>
</reference>
<sequence length="68" mass="7983">MKILLDLNSDIQQTKGGKRLVDFIDKKYQECFAMAKNQQQTAEYRLKALEQMAFLDTIINLLKEEDDE</sequence>
<gene>
    <name evidence="1" type="ORF">UPTC3659_0668</name>
</gene>